<protein>
    <submittedName>
        <fullName evidence="1">Uncharacterized protein</fullName>
    </submittedName>
</protein>
<dbReference type="InterPro" id="IPR023346">
    <property type="entry name" value="Lysozyme-like_dom_sf"/>
</dbReference>
<sequence>MEAADLDADRDDALSARTLACTTAGVFLWPGSPLLTKLGGQFVVRPRDRVYDLVCRLHGPRAAWTPLLPALERAAQLLNAGDVTAAQARLDRLVLPPLSRAGADLMRAIARRFDLEPLALPVAPDDQAGLAPDLAAGLADAYYAIEGDIWPLRKASAAADFDDRHPRLGVPPNPGWFATTAAGEAKAAPPGAAASSRLALLDRYLKSPNVRAFLDTIAEAEGGKYNNLYGGKTFDSYARFPGAAGHSPAGRYQITRATYDGLSQRLGLTDFSPATQDYMAVQRLVDRGAMAPLLAGDMDGAITAAAPEWNALPQGPGKANRMAGQPYVRYERIKQIYERHRRAYRSE</sequence>
<dbReference type="EMBL" id="BMJQ01000005">
    <property type="protein sequence ID" value="GGF16741.1"/>
    <property type="molecule type" value="Genomic_DNA"/>
</dbReference>
<accession>A0A8J2YTQ4</accession>
<evidence type="ECO:0000313" key="2">
    <source>
        <dbReference type="Proteomes" id="UP000646365"/>
    </source>
</evidence>
<name>A0A8J2YTQ4_9PROT</name>
<dbReference type="Gene3D" id="1.10.530.10">
    <property type="match status" value="1"/>
</dbReference>
<keyword evidence="2" id="KW-1185">Reference proteome</keyword>
<dbReference type="SUPFAM" id="SSF53955">
    <property type="entry name" value="Lysozyme-like"/>
    <property type="match status" value="1"/>
</dbReference>
<comment type="caution">
    <text evidence="1">The sequence shown here is derived from an EMBL/GenBank/DDBJ whole genome shotgun (WGS) entry which is preliminary data.</text>
</comment>
<proteinExistence type="predicted"/>
<reference evidence="1" key="1">
    <citation type="journal article" date="2014" name="Int. J. Syst. Evol. Microbiol.">
        <title>Complete genome sequence of Corynebacterium casei LMG S-19264T (=DSM 44701T), isolated from a smear-ripened cheese.</title>
        <authorList>
            <consortium name="US DOE Joint Genome Institute (JGI-PGF)"/>
            <person name="Walter F."/>
            <person name="Albersmeier A."/>
            <person name="Kalinowski J."/>
            <person name="Ruckert C."/>
        </authorList>
    </citation>
    <scope>NUCLEOTIDE SEQUENCE</scope>
    <source>
        <strain evidence="1">CGMCC 1.15725</strain>
    </source>
</reference>
<gene>
    <name evidence="1" type="ORF">GCM10011611_23140</name>
</gene>
<dbReference type="Proteomes" id="UP000646365">
    <property type="component" value="Unassembled WGS sequence"/>
</dbReference>
<evidence type="ECO:0000313" key="1">
    <source>
        <dbReference type="EMBL" id="GGF16741.1"/>
    </source>
</evidence>
<organism evidence="1 2">
    <name type="scientific">Aliidongia dinghuensis</name>
    <dbReference type="NCBI Taxonomy" id="1867774"/>
    <lineage>
        <taxon>Bacteria</taxon>
        <taxon>Pseudomonadati</taxon>
        <taxon>Pseudomonadota</taxon>
        <taxon>Alphaproteobacteria</taxon>
        <taxon>Rhodospirillales</taxon>
        <taxon>Dongiaceae</taxon>
        <taxon>Aliidongia</taxon>
    </lineage>
</organism>
<reference evidence="1" key="2">
    <citation type="submission" date="2020-09" db="EMBL/GenBank/DDBJ databases">
        <authorList>
            <person name="Sun Q."/>
            <person name="Zhou Y."/>
        </authorList>
    </citation>
    <scope>NUCLEOTIDE SEQUENCE</scope>
    <source>
        <strain evidence="1">CGMCC 1.15725</strain>
    </source>
</reference>
<dbReference type="AlphaFoldDB" id="A0A8J2YTQ4"/>